<dbReference type="CDD" id="cd00165">
    <property type="entry name" value="S4"/>
    <property type="match status" value="1"/>
</dbReference>
<organism evidence="5 6">
    <name type="scientific">Apatococcus lobatus</name>
    <dbReference type="NCBI Taxonomy" id="904363"/>
    <lineage>
        <taxon>Eukaryota</taxon>
        <taxon>Viridiplantae</taxon>
        <taxon>Chlorophyta</taxon>
        <taxon>core chlorophytes</taxon>
        <taxon>Trebouxiophyceae</taxon>
        <taxon>Chlorellales</taxon>
        <taxon>Chlorellaceae</taxon>
        <taxon>Apatococcus</taxon>
    </lineage>
</organism>
<dbReference type="Gene3D" id="3.40.50.150">
    <property type="entry name" value="Vaccinia Virus protein VP39"/>
    <property type="match status" value="1"/>
</dbReference>
<dbReference type="SUPFAM" id="SSF55174">
    <property type="entry name" value="Alpha-L RNA-binding motif"/>
    <property type="match status" value="1"/>
</dbReference>
<comment type="similarity">
    <text evidence="2">Belongs to the TlyA family.</text>
</comment>
<protein>
    <recommendedName>
        <fullName evidence="4">RNA-binding S4 domain-containing protein</fullName>
    </recommendedName>
</protein>
<dbReference type="InterPro" id="IPR036986">
    <property type="entry name" value="S4_RNA-bd_sf"/>
</dbReference>
<dbReference type="PANTHER" id="PTHR32319:SF0">
    <property type="entry name" value="BACTERIAL HEMOLYSIN-LIKE PROTEIN"/>
    <property type="match status" value="1"/>
</dbReference>
<dbReference type="InterPro" id="IPR029063">
    <property type="entry name" value="SAM-dependent_MTases_sf"/>
</dbReference>
<dbReference type="InterPro" id="IPR047048">
    <property type="entry name" value="TlyA"/>
</dbReference>
<dbReference type="GO" id="GO:0003723">
    <property type="term" value="F:RNA binding"/>
    <property type="evidence" value="ECO:0007669"/>
    <property type="project" value="UniProtKB-KW"/>
</dbReference>
<dbReference type="SMART" id="SM00363">
    <property type="entry name" value="S4"/>
    <property type="match status" value="1"/>
</dbReference>
<dbReference type="GO" id="GO:0032259">
    <property type="term" value="P:methylation"/>
    <property type="evidence" value="ECO:0007669"/>
    <property type="project" value="InterPro"/>
</dbReference>
<reference evidence="5 6" key="1">
    <citation type="journal article" date="2024" name="Nat. Commun.">
        <title>Phylogenomics reveals the evolutionary origins of lichenization in chlorophyte algae.</title>
        <authorList>
            <person name="Puginier C."/>
            <person name="Libourel C."/>
            <person name="Otte J."/>
            <person name="Skaloud P."/>
            <person name="Haon M."/>
            <person name="Grisel S."/>
            <person name="Petersen M."/>
            <person name="Berrin J.G."/>
            <person name="Delaux P.M."/>
            <person name="Dal Grande F."/>
            <person name="Keller J."/>
        </authorList>
    </citation>
    <scope>NUCLEOTIDE SEQUENCE [LARGE SCALE GENOMIC DNA]</scope>
    <source>
        <strain evidence="5 6">SAG 2145</strain>
    </source>
</reference>
<accession>A0AAW1RSX3</accession>
<evidence type="ECO:0000256" key="3">
    <source>
        <dbReference type="PROSITE-ProRule" id="PRU00182"/>
    </source>
</evidence>
<feature type="domain" description="RNA-binding S4" evidence="4">
    <location>
        <begin position="84"/>
        <end position="149"/>
    </location>
</feature>
<evidence type="ECO:0000313" key="5">
    <source>
        <dbReference type="EMBL" id="KAK9836809.1"/>
    </source>
</evidence>
<evidence type="ECO:0000313" key="6">
    <source>
        <dbReference type="Proteomes" id="UP001438707"/>
    </source>
</evidence>
<dbReference type="AlphaFoldDB" id="A0AAW1RSX3"/>
<dbReference type="GO" id="GO:0008168">
    <property type="term" value="F:methyltransferase activity"/>
    <property type="evidence" value="ECO:0007669"/>
    <property type="project" value="InterPro"/>
</dbReference>
<dbReference type="Proteomes" id="UP001438707">
    <property type="component" value="Unassembled WGS sequence"/>
</dbReference>
<dbReference type="Pfam" id="PF01479">
    <property type="entry name" value="S4"/>
    <property type="match status" value="1"/>
</dbReference>
<name>A0AAW1RSX3_9CHLO</name>
<keyword evidence="1 3" id="KW-0694">RNA-binding</keyword>
<dbReference type="EMBL" id="JALJOS010000007">
    <property type="protein sequence ID" value="KAK9836809.1"/>
    <property type="molecule type" value="Genomic_DNA"/>
</dbReference>
<dbReference type="PANTHER" id="PTHR32319">
    <property type="entry name" value="BACTERIAL HEMOLYSIN-LIKE PROTEIN"/>
    <property type="match status" value="1"/>
</dbReference>
<evidence type="ECO:0000259" key="4">
    <source>
        <dbReference type="SMART" id="SM00363"/>
    </source>
</evidence>
<comment type="caution">
    <text evidence="5">The sequence shown here is derived from an EMBL/GenBank/DDBJ whole genome shotgun (WGS) entry which is preliminary data.</text>
</comment>
<gene>
    <name evidence="5" type="ORF">WJX74_008516</name>
</gene>
<dbReference type="Pfam" id="PF01728">
    <property type="entry name" value="FtsJ"/>
    <property type="match status" value="1"/>
</dbReference>
<evidence type="ECO:0000256" key="1">
    <source>
        <dbReference type="ARBA" id="ARBA00022884"/>
    </source>
</evidence>
<proteinExistence type="inferred from homology"/>
<dbReference type="InterPro" id="IPR004538">
    <property type="entry name" value="Hemolysin_A/TlyA"/>
</dbReference>
<dbReference type="InterPro" id="IPR002877">
    <property type="entry name" value="RNA_MeTrfase_FtsJ_dom"/>
</dbReference>
<dbReference type="InterPro" id="IPR002942">
    <property type="entry name" value="S4_RNA-bd"/>
</dbReference>
<dbReference type="PROSITE" id="PS50889">
    <property type="entry name" value="S4"/>
    <property type="match status" value="1"/>
</dbReference>
<dbReference type="Gene3D" id="3.10.290.10">
    <property type="entry name" value="RNA-binding S4 domain"/>
    <property type="match status" value="1"/>
</dbReference>
<dbReference type="SUPFAM" id="SSF53335">
    <property type="entry name" value="S-adenosyl-L-methionine-dependent methyltransferases"/>
    <property type="match status" value="1"/>
</dbReference>
<keyword evidence="6" id="KW-1185">Reference proteome</keyword>
<dbReference type="NCBIfam" id="TIGR00478">
    <property type="entry name" value="tly"/>
    <property type="match status" value="1"/>
</dbReference>
<sequence>MQLPCLLRGFCFLSGRSSSGSARLGERFLASPAQPGRPLLQRHSGGPRKQLLANLRAATSEEGVFTKSATSGPGGQARASRKKQRLDEACQALRPELSRNVIQSWISLGKVQVDGKVISKAGAPVPAAADVQILAELPKFVCRAGQKLEAALDHFKVDVTGLTALDSGLSTGGFADCLLQRGAVHVYGVDVGYGQVAEKLRQDERLTVLDRTNLRYLTQQALGNAAPLDLATLDLSFISVLKVMPAVCSLLNPQGQLIVLIKPQFEAGKSQVGAGGVVRDPAVHKAVIESTINAIVDLGFTSSGWIESPIKGSMKGNTEFLAHFSRLPLQPVSADVHSQ</sequence>
<evidence type="ECO:0000256" key="2">
    <source>
        <dbReference type="ARBA" id="ARBA00029460"/>
    </source>
</evidence>